<evidence type="ECO:0000313" key="10">
    <source>
        <dbReference type="Proteomes" id="UP000677228"/>
    </source>
</evidence>
<feature type="domain" description="Amine oxidase" evidence="7">
    <location>
        <begin position="8"/>
        <end position="119"/>
    </location>
</feature>
<dbReference type="EMBL" id="CAJNOK010035278">
    <property type="protein sequence ID" value="CAF1511665.1"/>
    <property type="molecule type" value="Genomic_DNA"/>
</dbReference>
<dbReference type="InterPro" id="IPR002937">
    <property type="entry name" value="Amino_oxidase"/>
</dbReference>
<dbReference type="Gene3D" id="3.30.9.10">
    <property type="entry name" value="D-Amino Acid Oxidase, subunit A, domain 2"/>
    <property type="match status" value="1"/>
</dbReference>
<comment type="cofactor">
    <cofactor evidence="1">
        <name>FAD</name>
        <dbReference type="ChEBI" id="CHEBI:57692"/>
    </cofactor>
</comment>
<evidence type="ECO:0000256" key="4">
    <source>
        <dbReference type="ARBA" id="ARBA00022827"/>
    </source>
</evidence>
<accession>A0A8S2FMC3</accession>
<organism evidence="8 10">
    <name type="scientific">Didymodactylos carnosus</name>
    <dbReference type="NCBI Taxonomy" id="1234261"/>
    <lineage>
        <taxon>Eukaryota</taxon>
        <taxon>Metazoa</taxon>
        <taxon>Spiralia</taxon>
        <taxon>Gnathifera</taxon>
        <taxon>Rotifera</taxon>
        <taxon>Eurotatoria</taxon>
        <taxon>Bdelloidea</taxon>
        <taxon>Philodinida</taxon>
        <taxon>Philodinidae</taxon>
        <taxon>Didymodactylos</taxon>
    </lineage>
</organism>
<evidence type="ECO:0000259" key="6">
    <source>
        <dbReference type="Pfam" id="PF01266"/>
    </source>
</evidence>
<proteinExistence type="inferred from homology"/>
<dbReference type="GO" id="GO:0050660">
    <property type="term" value="F:flavin adenine dinucleotide binding"/>
    <property type="evidence" value="ECO:0007669"/>
    <property type="project" value="InterPro"/>
</dbReference>
<evidence type="ECO:0000256" key="2">
    <source>
        <dbReference type="ARBA" id="ARBA00010989"/>
    </source>
</evidence>
<keyword evidence="3" id="KW-0285">Flavoprotein</keyword>
<feature type="domain" description="FAD dependent oxidoreductase" evidence="6">
    <location>
        <begin position="126"/>
        <end position="338"/>
    </location>
</feature>
<keyword evidence="5" id="KW-0560">Oxidoreductase</keyword>
<dbReference type="SUPFAM" id="SSF54373">
    <property type="entry name" value="FAD-linked reductases, C-terminal domain"/>
    <property type="match status" value="1"/>
</dbReference>
<dbReference type="AlphaFoldDB" id="A0A8S2FMC3"/>
<dbReference type="Proteomes" id="UP000682733">
    <property type="component" value="Unassembled WGS sequence"/>
</dbReference>
<dbReference type="Gene3D" id="3.50.50.60">
    <property type="entry name" value="FAD/NAD(P)-binding domain"/>
    <property type="match status" value="1"/>
</dbReference>
<dbReference type="Gene3D" id="1.10.10.1620">
    <property type="match status" value="1"/>
</dbReference>
<evidence type="ECO:0000259" key="7">
    <source>
        <dbReference type="Pfam" id="PF01593"/>
    </source>
</evidence>
<feature type="non-terminal residue" evidence="8">
    <location>
        <position position="1"/>
    </location>
</feature>
<dbReference type="GO" id="GO:0008115">
    <property type="term" value="F:sarcosine oxidase activity"/>
    <property type="evidence" value="ECO:0007669"/>
    <property type="project" value="TreeGrafter"/>
</dbReference>
<evidence type="ECO:0000313" key="8">
    <source>
        <dbReference type="EMBL" id="CAF1511665.1"/>
    </source>
</evidence>
<protein>
    <submittedName>
        <fullName evidence="8">Uncharacterized protein</fullName>
    </submittedName>
</protein>
<dbReference type="Gene3D" id="3.90.660.10">
    <property type="match status" value="1"/>
</dbReference>
<dbReference type="Proteomes" id="UP000677228">
    <property type="component" value="Unassembled WGS sequence"/>
</dbReference>
<comment type="caution">
    <text evidence="8">The sequence shown here is derived from an EMBL/GenBank/DDBJ whole genome shotgun (WGS) entry which is preliminary data.</text>
</comment>
<reference evidence="8" key="1">
    <citation type="submission" date="2021-02" db="EMBL/GenBank/DDBJ databases">
        <authorList>
            <person name="Nowell W R."/>
        </authorList>
    </citation>
    <scope>NUCLEOTIDE SEQUENCE</scope>
</reference>
<keyword evidence="4" id="KW-0274">FAD</keyword>
<dbReference type="PANTHER" id="PTHR10961:SF7">
    <property type="entry name" value="FAD DEPENDENT OXIDOREDUCTASE DOMAIN-CONTAINING PROTEIN"/>
    <property type="match status" value="1"/>
</dbReference>
<dbReference type="SUPFAM" id="SSF51905">
    <property type="entry name" value="FAD/NAD(P)-binding domain"/>
    <property type="match status" value="1"/>
</dbReference>
<name>A0A8S2FMC3_9BILA</name>
<dbReference type="PANTHER" id="PTHR10961">
    <property type="entry name" value="PEROXISOMAL SARCOSINE OXIDASE"/>
    <property type="match status" value="1"/>
</dbReference>
<dbReference type="EMBL" id="CAJOBA010057362">
    <property type="protein sequence ID" value="CAF4299501.1"/>
    <property type="molecule type" value="Genomic_DNA"/>
</dbReference>
<comment type="similarity">
    <text evidence="2">Belongs to the MSOX/MTOX family.</text>
</comment>
<evidence type="ECO:0000256" key="3">
    <source>
        <dbReference type="ARBA" id="ARBA00022630"/>
    </source>
</evidence>
<evidence type="ECO:0000313" key="9">
    <source>
        <dbReference type="EMBL" id="CAF4299501.1"/>
    </source>
</evidence>
<dbReference type="InterPro" id="IPR045170">
    <property type="entry name" value="MTOX"/>
</dbReference>
<dbReference type="Pfam" id="PF01266">
    <property type="entry name" value="DAO"/>
    <property type="match status" value="1"/>
</dbReference>
<sequence>AVTLFEGGMIIASYTWSQDSTLWGSLGDNISVNLALENIDALHSTLDIKPYHSGHVIKHWCQDNYSHGAFTLFTPFQEHDIMNDLVRSINVVRFGGEYTSSCHGWIEGDILSALRVAMIIQEELFDVVIVGGGPIGLTTAIQLAKKEPNFNIAIIEQYTVGNMNSSDQYLAELAIMSVPLWRNQANLSFDSILNTDDEYLFFGNTDLNKTTTEGNLEQIQAICEQLDMNCKYLNNSELRQRFLLFAIPINIRYQGIYHSKSGYVNVSQLFIALMRIIQQNRMIIVRENEEFLSLDMSVSETENYVRLITNRGSIKAKKVLFVPGPYAKNLSSTLGIDLNIKIWELPRYIFLNLHILR</sequence>
<evidence type="ECO:0000256" key="5">
    <source>
        <dbReference type="ARBA" id="ARBA00023002"/>
    </source>
</evidence>
<gene>
    <name evidence="8" type="ORF">OVA965_LOCUS37396</name>
    <name evidence="9" type="ORF">TMI583_LOCUS38477</name>
</gene>
<evidence type="ECO:0000256" key="1">
    <source>
        <dbReference type="ARBA" id="ARBA00001974"/>
    </source>
</evidence>
<dbReference type="InterPro" id="IPR006076">
    <property type="entry name" value="FAD-dep_OxRdtase"/>
</dbReference>
<dbReference type="InterPro" id="IPR036188">
    <property type="entry name" value="FAD/NAD-bd_sf"/>
</dbReference>
<dbReference type="Pfam" id="PF01593">
    <property type="entry name" value="Amino_oxidase"/>
    <property type="match status" value="1"/>
</dbReference>